<dbReference type="AlphaFoldDB" id="A0AAV7VQ97"/>
<proteinExistence type="predicted"/>
<dbReference type="EMBL" id="JANPWB010000003">
    <property type="protein sequence ID" value="KAJ1203046.1"/>
    <property type="molecule type" value="Genomic_DNA"/>
</dbReference>
<comment type="caution">
    <text evidence="1">The sequence shown here is derived from an EMBL/GenBank/DDBJ whole genome shotgun (WGS) entry which is preliminary data.</text>
</comment>
<evidence type="ECO:0000313" key="1">
    <source>
        <dbReference type="EMBL" id="KAJ1203046.1"/>
    </source>
</evidence>
<organism evidence="1 2">
    <name type="scientific">Pleurodeles waltl</name>
    <name type="common">Iberian ribbed newt</name>
    <dbReference type="NCBI Taxonomy" id="8319"/>
    <lineage>
        <taxon>Eukaryota</taxon>
        <taxon>Metazoa</taxon>
        <taxon>Chordata</taxon>
        <taxon>Craniata</taxon>
        <taxon>Vertebrata</taxon>
        <taxon>Euteleostomi</taxon>
        <taxon>Amphibia</taxon>
        <taxon>Batrachia</taxon>
        <taxon>Caudata</taxon>
        <taxon>Salamandroidea</taxon>
        <taxon>Salamandridae</taxon>
        <taxon>Pleurodelinae</taxon>
        <taxon>Pleurodeles</taxon>
    </lineage>
</organism>
<name>A0AAV7VQ97_PLEWA</name>
<sequence length="152" mass="16215">MGDAAGGKGSPLRLRVRCGLPAGKLWVRRLLRWPERDVACLDLSSWGPAERRALRLVSSPLFVKMAATMRPGLKVGVTPGCGGEAGPDCSAHGTATPEGTRQVGVAHQGGLSHGLQLGGELEPEDRGGMRPPALDCRLVLTWGEWEKKEIRC</sequence>
<dbReference type="Proteomes" id="UP001066276">
    <property type="component" value="Chromosome 2_1"/>
</dbReference>
<protein>
    <submittedName>
        <fullName evidence="1">Uncharacterized protein</fullName>
    </submittedName>
</protein>
<accession>A0AAV7VQ97</accession>
<reference evidence="1" key="1">
    <citation type="journal article" date="2022" name="bioRxiv">
        <title>Sequencing and chromosome-scale assembly of the giantPleurodeles waltlgenome.</title>
        <authorList>
            <person name="Brown T."/>
            <person name="Elewa A."/>
            <person name="Iarovenko S."/>
            <person name="Subramanian E."/>
            <person name="Araus A.J."/>
            <person name="Petzold A."/>
            <person name="Susuki M."/>
            <person name="Suzuki K.-i.T."/>
            <person name="Hayashi T."/>
            <person name="Toyoda A."/>
            <person name="Oliveira C."/>
            <person name="Osipova E."/>
            <person name="Leigh N.D."/>
            <person name="Simon A."/>
            <person name="Yun M.H."/>
        </authorList>
    </citation>
    <scope>NUCLEOTIDE SEQUENCE</scope>
    <source>
        <strain evidence="1">20211129_DDA</strain>
        <tissue evidence="1">Liver</tissue>
    </source>
</reference>
<gene>
    <name evidence="1" type="ORF">NDU88_006841</name>
</gene>
<evidence type="ECO:0000313" key="2">
    <source>
        <dbReference type="Proteomes" id="UP001066276"/>
    </source>
</evidence>
<keyword evidence="2" id="KW-1185">Reference proteome</keyword>